<feature type="transmembrane region" description="Helical" evidence="1">
    <location>
        <begin position="63"/>
        <end position="84"/>
    </location>
</feature>
<dbReference type="EMBL" id="WIVE01000019">
    <property type="protein sequence ID" value="MQX36461.1"/>
    <property type="molecule type" value="Genomic_DNA"/>
</dbReference>
<dbReference type="Pfam" id="PF07331">
    <property type="entry name" value="TctB"/>
    <property type="match status" value="1"/>
</dbReference>
<keyword evidence="4" id="KW-1185">Reference proteome</keyword>
<keyword evidence="1" id="KW-1133">Transmembrane helix</keyword>
<keyword evidence="1" id="KW-0812">Transmembrane</keyword>
<feature type="domain" description="DUF1468" evidence="2">
    <location>
        <begin position="5"/>
        <end position="138"/>
    </location>
</feature>
<evidence type="ECO:0000313" key="3">
    <source>
        <dbReference type="EMBL" id="MQX36461.1"/>
    </source>
</evidence>
<feature type="transmembrane region" description="Helical" evidence="1">
    <location>
        <begin position="39"/>
        <end position="56"/>
    </location>
</feature>
<gene>
    <name evidence="3" type="ORF">GHC57_08025</name>
</gene>
<dbReference type="RefSeq" id="WP_153342981.1">
    <property type="nucleotide sequence ID" value="NZ_WIVE01000019.1"/>
</dbReference>
<dbReference type="Proteomes" id="UP000434582">
    <property type="component" value="Unassembled WGS sequence"/>
</dbReference>
<dbReference type="AlphaFoldDB" id="A0A7X1ZDB9"/>
<accession>A0A7X1ZDB9</accession>
<sequence length="146" mass="15130">MADRIFAAVVLAVVLGYGIMAFAVIKAPFQYDPLGPETWPQILTVAAALCGLYVLLKPDVSVMTMTGGTGIRLVVTIGLLAAYAWAYEPLGFIVSTIIYSAAMAFMLGGSAGRAIAFGVVSGVAGYLIGAWLLDLNLPGGVLGDWA</sequence>
<feature type="transmembrane region" description="Helical" evidence="1">
    <location>
        <begin position="114"/>
        <end position="133"/>
    </location>
</feature>
<reference evidence="3 4" key="1">
    <citation type="submission" date="2019-10" db="EMBL/GenBank/DDBJ databases">
        <title>Draft whole-genome sequence of the purple nonsulfur photosynthetic bacterium Roseospira navarrensis DSM 15114.</title>
        <authorList>
            <person name="Kyndt J.A."/>
            <person name="Meyer T.E."/>
        </authorList>
    </citation>
    <scope>NUCLEOTIDE SEQUENCE [LARGE SCALE GENOMIC DNA]</scope>
    <source>
        <strain evidence="3 4">DSM 15114</strain>
    </source>
</reference>
<dbReference type="InterPro" id="IPR009936">
    <property type="entry name" value="DUF1468"/>
</dbReference>
<feature type="transmembrane region" description="Helical" evidence="1">
    <location>
        <begin position="90"/>
        <end position="107"/>
    </location>
</feature>
<name>A0A7X1ZDB9_9PROT</name>
<keyword evidence="1" id="KW-0472">Membrane</keyword>
<organism evidence="3 4">
    <name type="scientific">Roseospira navarrensis</name>
    <dbReference type="NCBI Taxonomy" id="140058"/>
    <lineage>
        <taxon>Bacteria</taxon>
        <taxon>Pseudomonadati</taxon>
        <taxon>Pseudomonadota</taxon>
        <taxon>Alphaproteobacteria</taxon>
        <taxon>Rhodospirillales</taxon>
        <taxon>Rhodospirillaceae</taxon>
        <taxon>Roseospira</taxon>
    </lineage>
</organism>
<comment type="caution">
    <text evidence="3">The sequence shown here is derived from an EMBL/GenBank/DDBJ whole genome shotgun (WGS) entry which is preliminary data.</text>
</comment>
<dbReference type="OrthoDB" id="5519430at2"/>
<evidence type="ECO:0000313" key="4">
    <source>
        <dbReference type="Proteomes" id="UP000434582"/>
    </source>
</evidence>
<evidence type="ECO:0000259" key="2">
    <source>
        <dbReference type="Pfam" id="PF07331"/>
    </source>
</evidence>
<evidence type="ECO:0000256" key="1">
    <source>
        <dbReference type="SAM" id="Phobius"/>
    </source>
</evidence>
<proteinExistence type="predicted"/>
<protein>
    <submittedName>
        <fullName evidence="3">Tripartite tricarboxylate transporter TctB family protein</fullName>
    </submittedName>
</protein>